<feature type="transmembrane region" description="Helical" evidence="1">
    <location>
        <begin position="12"/>
        <end position="34"/>
    </location>
</feature>
<keyword evidence="1" id="KW-0812">Transmembrane</keyword>
<evidence type="ECO:0000313" key="3">
    <source>
        <dbReference type="Proteomes" id="UP000011718"/>
    </source>
</evidence>
<name>M1Q6E7_METMZ</name>
<dbReference type="EMBL" id="CP004144">
    <property type="protein sequence ID" value="AGF95718.1"/>
    <property type="molecule type" value="Genomic_DNA"/>
</dbReference>
<organism evidence="2 3">
    <name type="scientific">Methanosarcina mazei Tuc01</name>
    <dbReference type="NCBI Taxonomy" id="1236903"/>
    <lineage>
        <taxon>Archaea</taxon>
        <taxon>Methanobacteriati</taxon>
        <taxon>Methanobacteriota</taxon>
        <taxon>Stenosarchaea group</taxon>
        <taxon>Methanomicrobia</taxon>
        <taxon>Methanosarcinales</taxon>
        <taxon>Methanosarcinaceae</taxon>
        <taxon>Methanosarcina</taxon>
    </lineage>
</organism>
<dbReference type="HOGENOM" id="CLU_3338436_0_0_2"/>
<dbReference type="Proteomes" id="UP000011718">
    <property type="component" value="Chromosome"/>
</dbReference>
<keyword evidence="1" id="KW-0472">Membrane</keyword>
<keyword evidence="1" id="KW-1133">Transmembrane helix</keyword>
<sequence>MEAEKIRCHQMPFISTIFELWMVFFRLTGFRYYAGIS</sequence>
<dbReference type="AlphaFoldDB" id="M1Q6E7"/>
<gene>
    <name evidence="2" type="ORF">MmTuc01_0269</name>
</gene>
<proteinExistence type="predicted"/>
<evidence type="ECO:0000313" key="2">
    <source>
        <dbReference type="EMBL" id="AGF95718.1"/>
    </source>
</evidence>
<reference evidence="2 3" key="1">
    <citation type="journal article" date="2013" name="Genome Announc.">
        <title>Complete Genome of a Methanosarcina mazei Strain Isolated from Sediment Samples from an Amazonian Flooded Area.</title>
        <authorList>
            <person name="Assis das Gracas D."/>
            <person name="Thiago Juca Ramos R."/>
            <person name="Vieira Araujo A.C."/>
            <person name="Zahlouth R."/>
            <person name="Ribeiro Carneiro A."/>
            <person name="Souza Lopes T."/>
            <person name="Azevedo Barauna R."/>
            <person name="Azevedo V."/>
            <person name="Cruz Schneider M.P."/>
            <person name="Pellizari V.H."/>
            <person name="Silva A."/>
        </authorList>
    </citation>
    <scope>NUCLEOTIDE SEQUENCE [LARGE SCALE GENOMIC DNA]</scope>
    <source>
        <strain evidence="2 3">Tuc01</strain>
    </source>
</reference>
<accession>M1Q6E7</accession>
<evidence type="ECO:0000256" key="1">
    <source>
        <dbReference type="SAM" id="Phobius"/>
    </source>
</evidence>
<dbReference type="KEGG" id="mmaz:MmTuc01_0269"/>
<protein>
    <submittedName>
        <fullName evidence="2">Uncharacterized protein</fullName>
    </submittedName>
</protein>
<dbReference type="BioCyc" id="MMAZ1236903:G139K-266-MONOMER"/>